<protein>
    <submittedName>
        <fullName evidence="2">Uncharacterized protein</fullName>
    </submittedName>
</protein>
<feature type="region of interest" description="Disordered" evidence="1">
    <location>
        <begin position="155"/>
        <end position="177"/>
    </location>
</feature>
<keyword evidence="3" id="KW-1185">Reference proteome</keyword>
<comment type="caution">
    <text evidence="2">The sequence shown here is derived from an EMBL/GenBank/DDBJ whole genome shotgun (WGS) entry which is preliminary data.</text>
</comment>
<reference evidence="2 3" key="1">
    <citation type="journal article" date="2013" name="Genome Announc.">
        <title>Draft Genome Sequence of Amycolatopsis decaplanina Strain DSM 44594T.</title>
        <authorList>
            <person name="Kaur N."/>
            <person name="Kumar S."/>
            <person name="Bala M."/>
            <person name="Raghava G.P."/>
            <person name="Mayilraj S."/>
        </authorList>
    </citation>
    <scope>NUCLEOTIDE SEQUENCE [LARGE SCALE GENOMIC DNA]</scope>
    <source>
        <strain evidence="2 3">DSM 44594</strain>
    </source>
</reference>
<dbReference type="PATRIC" id="fig|1284240.4.peg.3346"/>
<dbReference type="OrthoDB" id="3606064at2"/>
<evidence type="ECO:0000313" key="2">
    <source>
        <dbReference type="EMBL" id="EME60630.1"/>
    </source>
</evidence>
<accession>M2YG07</accession>
<proteinExistence type="predicted"/>
<organism evidence="2 3">
    <name type="scientific">Amycolatopsis decaplanina DSM 44594</name>
    <dbReference type="NCBI Taxonomy" id="1284240"/>
    <lineage>
        <taxon>Bacteria</taxon>
        <taxon>Bacillati</taxon>
        <taxon>Actinomycetota</taxon>
        <taxon>Actinomycetes</taxon>
        <taxon>Pseudonocardiales</taxon>
        <taxon>Pseudonocardiaceae</taxon>
        <taxon>Amycolatopsis</taxon>
    </lineage>
</organism>
<sequence length="275" mass="30286">MDDAWPETVNGWELAREGHIENYRKRLANRVTVTAIWENGTGRGQVDARTEPLGGGRTLTSSRKDFRDKDAFWTAATCVLEMAANLPSLGWGTSPAATTLAGTVAGMVEAEPGTSGYPEAELTFTLTDGQTVTLCMTDEQAFDLSNSISRLDHHVWSEEREDDEEDEDDYDEPDEDEPVVVEEVPDVSEVQSGPDTGHDLVTLLEERFGVTEDNLLAHVDWSALIVVGEPAVSSLIERGDELTAAAAPRWYPVVADRPGERWVVLKRTGLRYHGE</sequence>
<dbReference type="EMBL" id="AOHO01000048">
    <property type="protein sequence ID" value="EME60630.1"/>
    <property type="molecule type" value="Genomic_DNA"/>
</dbReference>
<dbReference type="Proteomes" id="UP000054226">
    <property type="component" value="Unassembled WGS sequence"/>
</dbReference>
<dbReference type="RefSeq" id="WP_007031156.1">
    <property type="nucleotide sequence ID" value="NZ_AOHO01000048.1"/>
</dbReference>
<name>M2YG07_9PSEU</name>
<dbReference type="AlphaFoldDB" id="M2YG07"/>
<evidence type="ECO:0000313" key="3">
    <source>
        <dbReference type="Proteomes" id="UP000054226"/>
    </source>
</evidence>
<evidence type="ECO:0000256" key="1">
    <source>
        <dbReference type="SAM" id="MobiDB-lite"/>
    </source>
</evidence>
<feature type="compositionally biased region" description="Acidic residues" evidence="1">
    <location>
        <begin position="159"/>
        <end position="177"/>
    </location>
</feature>
<gene>
    <name evidence="2" type="ORF">H074_16437</name>
</gene>